<proteinExistence type="predicted"/>
<evidence type="ECO:0000313" key="2">
    <source>
        <dbReference type="Proteomes" id="UP001396334"/>
    </source>
</evidence>
<accession>A0ABR2S664</accession>
<sequence>MAPTSPGSTSPLPTASSPTSRTQVRFLLSLHSWLLAKATIRRSLKGPTSGGQRLYLQIYGVGGRMKPCLASTVHVGWAIRSEDWSNFLLQPESLRHLRKPFPRIIPTIRPPPKPPHPDVYTFLGFPTLLPMLRVVDLVLARVYLNLVKEIKAGVEENWGVFFPFD</sequence>
<keyword evidence="2" id="KW-1185">Reference proteome</keyword>
<comment type="caution">
    <text evidence="1">The sequence shown here is derived from an EMBL/GenBank/DDBJ whole genome shotgun (WGS) entry which is preliminary data.</text>
</comment>
<protein>
    <submittedName>
        <fullName evidence="1">Uncharacterized protein</fullName>
    </submittedName>
</protein>
<gene>
    <name evidence="1" type="ORF">V6N11_010563</name>
</gene>
<organism evidence="1 2">
    <name type="scientific">Hibiscus sabdariffa</name>
    <name type="common">roselle</name>
    <dbReference type="NCBI Taxonomy" id="183260"/>
    <lineage>
        <taxon>Eukaryota</taxon>
        <taxon>Viridiplantae</taxon>
        <taxon>Streptophyta</taxon>
        <taxon>Embryophyta</taxon>
        <taxon>Tracheophyta</taxon>
        <taxon>Spermatophyta</taxon>
        <taxon>Magnoliopsida</taxon>
        <taxon>eudicotyledons</taxon>
        <taxon>Gunneridae</taxon>
        <taxon>Pentapetalae</taxon>
        <taxon>rosids</taxon>
        <taxon>malvids</taxon>
        <taxon>Malvales</taxon>
        <taxon>Malvaceae</taxon>
        <taxon>Malvoideae</taxon>
        <taxon>Hibiscus</taxon>
    </lineage>
</organism>
<name>A0ABR2S664_9ROSI</name>
<evidence type="ECO:0000313" key="1">
    <source>
        <dbReference type="EMBL" id="KAK9020543.1"/>
    </source>
</evidence>
<dbReference type="EMBL" id="JBBPBN010000016">
    <property type="protein sequence ID" value="KAK9020543.1"/>
    <property type="molecule type" value="Genomic_DNA"/>
</dbReference>
<reference evidence="1 2" key="1">
    <citation type="journal article" date="2024" name="G3 (Bethesda)">
        <title>Genome assembly of Hibiscus sabdariffa L. provides insights into metabolisms of medicinal natural products.</title>
        <authorList>
            <person name="Kim T."/>
        </authorList>
    </citation>
    <scope>NUCLEOTIDE SEQUENCE [LARGE SCALE GENOMIC DNA]</scope>
    <source>
        <strain evidence="1">TK-2024</strain>
        <tissue evidence="1">Old leaves</tissue>
    </source>
</reference>
<dbReference type="Proteomes" id="UP001396334">
    <property type="component" value="Unassembled WGS sequence"/>
</dbReference>